<dbReference type="PROSITE" id="PS00719">
    <property type="entry name" value="GLYCOSYL_HYDROL_F2_1"/>
    <property type="match status" value="1"/>
</dbReference>
<dbReference type="OrthoDB" id="9801077at2"/>
<dbReference type="PANTHER" id="PTHR46323">
    <property type="entry name" value="BETA-GALACTOSIDASE"/>
    <property type="match status" value="1"/>
</dbReference>
<dbReference type="Pfam" id="PF02837">
    <property type="entry name" value="Glyco_hydro_2_N"/>
    <property type="match status" value="1"/>
</dbReference>
<dbReference type="RefSeq" id="WP_073204195.1">
    <property type="nucleotide sequence ID" value="NZ_FRBD01000002.1"/>
</dbReference>
<dbReference type="EMBL" id="FRBD01000002">
    <property type="protein sequence ID" value="SHK33944.1"/>
    <property type="molecule type" value="Genomic_DNA"/>
</dbReference>
<dbReference type="PRINTS" id="PR00132">
    <property type="entry name" value="GLHYDRLASE2"/>
</dbReference>
<dbReference type="Pfam" id="PF02836">
    <property type="entry name" value="Glyco_hydro_2_C"/>
    <property type="match status" value="1"/>
</dbReference>
<evidence type="ECO:0000256" key="11">
    <source>
        <dbReference type="SAM" id="SignalP"/>
    </source>
</evidence>
<comment type="subunit">
    <text evidence="4">Monomer.</text>
</comment>
<dbReference type="AlphaFoldDB" id="A0A1M6RNB4"/>
<evidence type="ECO:0000256" key="1">
    <source>
        <dbReference type="ARBA" id="ARBA00001412"/>
    </source>
</evidence>
<keyword evidence="6 10" id="KW-0378">Hydrolase</keyword>
<dbReference type="GO" id="GO:0030246">
    <property type="term" value="F:carbohydrate binding"/>
    <property type="evidence" value="ECO:0007669"/>
    <property type="project" value="InterPro"/>
</dbReference>
<dbReference type="InterPro" id="IPR006101">
    <property type="entry name" value="Glyco_hydro_2"/>
</dbReference>
<evidence type="ECO:0000256" key="4">
    <source>
        <dbReference type="ARBA" id="ARBA00011245"/>
    </source>
</evidence>
<dbReference type="InterPro" id="IPR050347">
    <property type="entry name" value="Bact_Beta-galactosidase"/>
</dbReference>
<gene>
    <name evidence="13" type="ORF">SAMN05216463_10238</name>
</gene>
<dbReference type="Pfam" id="PF02929">
    <property type="entry name" value="Bgal_small_N"/>
    <property type="match status" value="1"/>
</dbReference>
<evidence type="ECO:0000313" key="14">
    <source>
        <dbReference type="Proteomes" id="UP000184130"/>
    </source>
</evidence>
<dbReference type="Gene3D" id="2.60.40.10">
    <property type="entry name" value="Immunoglobulins"/>
    <property type="match status" value="2"/>
</dbReference>
<dbReference type="InterPro" id="IPR036156">
    <property type="entry name" value="Beta-gal/glucu_dom_sf"/>
</dbReference>
<dbReference type="InterPro" id="IPR006103">
    <property type="entry name" value="Glyco_hydro_2_cat"/>
</dbReference>
<dbReference type="Gene3D" id="2.70.98.10">
    <property type="match status" value="1"/>
</dbReference>
<dbReference type="InterPro" id="IPR032312">
    <property type="entry name" value="LacZ_4"/>
</dbReference>
<dbReference type="InterPro" id="IPR006102">
    <property type="entry name" value="Ig-like_GH2"/>
</dbReference>
<keyword evidence="7" id="KW-0106">Calcium</keyword>
<evidence type="ECO:0000256" key="9">
    <source>
        <dbReference type="ARBA" id="ARBA00032230"/>
    </source>
</evidence>
<evidence type="ECO:0000256" key="3">
    <source>
        <dbReference type="ARBA" id="ARBA00007401"/>
    </source>
</evidence>
<dbReference type="GO" id="GO:0009341">
    <property type="term" value="C:beta-galactosidase complex"/>
    <property type="evidence" value="ECO:0007669"/>
    <property type="project" value="InterPro"/>
</dbReference>
<evidence type="ECO:0000259" key="12">
    <source>
        <dbReference type="SMART" id="SM01038"/>
    </source>
</evidence>
<evidence type="ECO:0000313" key="13">
    <source>
        <dbReference type="EMBL" id="SHK33944.1"/>
    </source>
</evidence>
<evidence type="ECO:0000256" key="7">
    <source>
        <dbReference type="ARBA" id="ARBA00022837"/>
    </source>
</evidence>
<dbReference type="InterPro" id="IPR006104">
    <property type="entry name" value="Glyco_hydro_2_N"/>
</dbReference>
<evidence type="ECO:0000256" key="6">
    <source>
        <dbReference type="ARBA" id="ARBA00022801"/>
    </source>
</evidence>
<organism evidence="13 14">
    <name type="scientific">Xylanibacter ruminicola</name>
    <name type="common">Prevotella ruminicola</name>
    <dbReference type="NCBI Taxonomy" id="839"/>
    <lineage>
        <taxon>Bacteria</taxon>
        <taxon>Pseudomonadati</taxon>
        <taxon>Bacteroidota</taxon>
        <taxon>Bacteroidia</taxon>
        <taxon>Bacteroidales</taxon>
        <taxon>Prevotellaceae</taxon>
        <taxon>Xylanibacter</taxon>
    </lineage>
</organism>
<feature type="domain" description="Beta galactosidase small chain/" evidence="12">
    <location>
        <begin position="712"/>
        <end position="979"/>
    </location>
</feature>
<comment type="cofactor">
    <cofactor evidence="2">
        <name>Ca(2+)</name>
        <dbReference type="ChEBI" id="CHEBI:29108"/>
    </cofactor>
</comment>
<dbReference type="InterPro" id="IPR004199">
    <property type="entry name" value="B-gal_small/dom_5"/>
</dbReference>
<dbReference type="InterPro" id="IPR011013">
    <property type="entry name" value="Gal_mutarotase_sf_dom"/>
</dbReference>
<dbReference type="Pfam" id="PF16353">
    <property type="entry name" value="LacZ_4"/>
    <property type="match status" value="1"/>
</dbReference>
<evidence type="ECO:0000256" key="5">
    <source>
        <dbReference type="ARBA" id="ARBA00012756"/>
    </source>
</evidence>
<keyword evidence="8 10" id="KW-0326">Glycosidase</keyword>
<dbReference type="InterPro" id="IPR008979">
    <property type="entry name" value="Galactose-bd-like_sf"/>
</dbReference>
<dbReference type="Proteomes" id="UP000184130">
    <property type="component" value="Unassembled WGS sequence"/>
</dbReference>
<dbReference type="Gene3D" id="3.20.20.80">
    <property type="entry name" value="Glycosidases"/>
    <property type="match status" value="1"/>
</dbReference>
<dbReference type="SUPFAM" id="SSF51445">
    <property type="entry name" value="(Trans)glycosidases"/>
    <property type="match status" value="1"/>
</dbReference>
<comment type="similarity">
    <text evidence="3 10">Belongs to the glycosyl hydrolase 2 family.</text>
</comment>
<dbReference type="SUPFAM" id="SSF49785">
    <property type="entry name" value="Galactose-binding domain-like"/>
    <property type="match status" value="1"/>
</dbReference>
<feature type="signal peptide" evidence="11">
    <location>
        <begin position="1"/>
        <end position="18"/>
    </location>
</feature>
<dbReference type="SUPFAM" id="SSF49303">
    <property type="entry name" value="beta-Galactosidase/glucuronidase domain"/>
    <property type="match status" value="2"/>
</dbReference>
<keyword evidence="11" id="KW-0732">Signal</keyword>
<proteinExistence type="inferred from homology"/>
<dbReference type="EC" id="3.2.1.23" evidence="5 10"/>
<dbReference type="InterPro" id="IPR014718">
    <property type="entry name" value="GH-type_carb-bd"/>
</dbReference>
<evidence type="ECO:0000256" key="2">
    <source>
        <dbReference type="ARBA" id="ARBA00001913"/>
    </source>
</evidence>
<feature type="chain" id="PRO_5012816440" description="Beta-galactosidase" evidence="11">
    <location>
        <begin position="19"/>
        <end position="982"/>
    </location>
</feature>
<sequence length="982" mass="112618">MKRILTLSAIALSLSVQAQVNDWENPTVLGINKLPYHATLQLPSKQKECQEIVSLDGEWLFHWSRNPEERPADFYQEDFDVSGWGKINVPGNWQMQGFGTPIYININYPFVRNRPSVTTEPPKDWTAYENRNPVGSYVTFIDVTKDMLKKNLILHFGGVHSAFYVWINGQKVGYSQNSMSPAEFDVTRYLRKGRNKLAVEVYRWSDGSYLEDQDMWRLSGIFRSVQLWVRPQAHISDYQVTAQPTADYSQAQVKAAISLCNTGKKAAKNLQAVLLFNGSEVKTDIKQIAINDTTTVTLGYTINQPKLWSAEKPNLYPFSVELRDTKGKVIEHFDYHLGVKKVEVIGEVFKINGKNVKLRGVNRHDHHPRTGRYVDDATYEQDLRLMKQANINFLRTSHYPDREYLYELCDRWGIYVMDEANHETHGYGYANSEMGEDLAWQKAHVDRAESLVKRDFNHPSIILWSLGNEGAVGPNIEAMYNKVRQLDNTRPPFYDSDRRYSCIWDDSYLYPDDLKKNAKDVKDKPFMMREYAHAMGNSMGNLQEYWDVIYADSSICGAAIWDWVDQGIEKDGRFLYGGDFGDKPNDGPFCINGIVAPDRKPHPHYYEVQHVYQPISFEQYKDTIYSHAPLDAFRIINHDQFTPLSDYNITHSEISYGSEVLLNIEAQLKEDKPWANKGFAVAREQFVLQSWNFATELKGKPAKVQKTANGLRAHTKRGAVTIDKTGALCSWIVDGQEMLKAPLEPYFWKPENDNQSAAHFAERVAVWRDAAKNRKVKSLRTETGKTCVKVIAELQLPVGADLTLTYSINDDGKIMVDMNYNPTATNIPLIPKFGMRMRLPADYDSIAYYGRGPWENYPDRKRSAFIGYYKMPLSEFETEYVHPQDNGNRCDVRFLHIASKQNMLNIEGCQPLCIRAWDYGEEDLEAAKHPNEINRGRFVNLNIDGNIHGVGGADTWGKRTLPPYTIDGNQPHHYSFIMSISN</sequence>
<dbReference type="InterPro" id="IPR023230">
    <property type="entry name" value="Glyco_hydro_2_CS"/>
</dbReference>
<comment type="catalytic activity">
    <reaction evidence="1 10">
        <text>Hydrolysis of terminal non-reducing beta-D-galactose residues in beta-D-galactosides.</text>
        <dbReference type="EC" id="3.2.1.23"/>
    </reaction>
</comment>
<dbReference type="SUPFAM" id="SSF74650">
    <property type="entry name" value="Galactose mutarotase-like"/>
    <property type="match status" value="1"/>
</dbReference>
<evidence type="ECO:0000256" key="8">
    <source>
        <dbReference type="ARBA" id="ARBA00023295"/>
    </source>
</evidence>
<dbReference type="GO" id="GO:0004565">
    <property type="term" value="F:beta-galactosidase activity"/>
    <property type="evidence" value="ECO:0007669"/>
    <property type="project" value="UniProtKB-EC"/>
</dbReference>
<dbReference type="GO" id="GO:0005990">
    <property type="term" value="P:lactose catabolic process"/>
    <property type="evidence" value="ECO:0007669"/>
    <property type="project" value="TreeGrafter"/>
</dbReference>
<dbReference type="PANTHER" id="PTHR46323:SF2">
    <property type="entry name" value="BETA-GALACTOSIDASE"/>
    <property type="match status" value="1"/>
</dbReference>
<accession>A0A1M6RNB4</accession>
<protein>
    <recommendedName>
        <fullName evidence="5 10">Beta-galactosidase</fullName>
        <ecNumber evidence="5 10">3.2.1.23</ecNumber>
    </recommendedName>
    <alternativeName>
        <fullName evidence="9 10">Lactase</fullName>
    </alternativeName>
</protein>
<dbReference type="SMART" id="SM01038">
    <property type="entry name" value="Bgal_small_N"/>
    <property type="match status" value="1"/>
</dbReference>
<dbReference type="Gene3D" id="2.60.120.260">
    <property type="entry name" value="Galactose-binding domain-like"/>
    <property type="match status" value="1"/>
</dbReference>
<evidence type="ECO:0000256" key="10">
    <source>
        <dbReference type="RuleBase" id="RU361154"/>
    </source>
</evidence>
<dbReference type="InterPro" id="IPR013783">
    <property type="entry name" value="Ig-like_fold"/>
</dbReference>
<dbReference type="Pfam" id="PF00703">
    <property type="entry name" value="Glyco_hydro_2"/>
    <property type="match status" value="1"/>
</dbReference>
<reference evidence="13 14" key="1">
    <citation type="submission" date="2016-11" db="EMBL/GenBank/DDBJ databases">
        <authorList>
            <person name="Jaros S."/>
            <person name="Januszkiewicz K."/>
            <person name="Wedrychowicz H."/>
        </authorList>
    </citation>
    <scope>NUCLEOTIDE SEQUENCE [LARGE SCALE GENOMIC DNA]</scope>
    <source>
        <strain evidence="13 14">KHT3</strain>
    </source>
</reference>
<dbReference type="InterPro" id="IPR017853">
    <property type="entry name" value="GH"/>
</dbReference>
<name>A0A1M6RNB4_XYLRU</name>